<organism evidence="1 2">
    <name type="scientific">Martelella mediterranea</name>
    <dbReference type="NCBI Taxonomy" id="293089"/>
    <lineage>
        <taxon>Bacteria</taxon>
        <taxon>Pseudomonadati</taxon>
        <taxon>Pseudomonadota</taxon>
        <taxon>Alphaproteobacteria</taxon>
        <taxon>Hyphomicrobiales</taxon>
        <taxon>Aurantimonadaceae</taxon>
        <taxon>Martelella</taxon>
    </lineage>
</organism>
<sequence>MYARERTGKTARKRTCNALLMHLRSRQAPKSHGGGFFRRAFTFLFSFHSHDMRYIMGP</sequence>
<proteinExistence type="predicted"/>
<dbReference type="EMBL" id="SMAR01000001">
    <property type="protein sequence ID" value="TCT45101.1"/>
    <property type="molecule type" value="Genomic_DNA"/>
</dbReference>
<comment type="caution">
    <text evidence="1">The sequence shown here is derived from an EMBL/GenBank/DDBJ whole genome shotgun (WGS) entry which is preliminary data.</text>
</comment>
<keyword evidence="2" id="KW-1185">Reference proteome</keyword>
<gene>
    <name evidence="1" type="ORF">EDC90_1001242</name>
</gene>
<evidence type="ECO:0000313" key="2">
    <source>
        <dbReference type="Proteomes" id="UP000295097"/>
    </source>
</evidence>
<protein>
    <submittedName>
        <fullName evidence="1">Uncharacterized protein</fullName>
    </submittedName>
</protein>
<dbReference type="AlphaFoldDB" id="A0A4V2V508"/>
<dbReference type="Proteomes" id="UP000295097">
    <property type="component" value="Unassembled WGS sequence"/>
</dbReference>
<name>A0A4V2V508_9HYPH</name>
<accession>A0A4V2V508</accession>
<reference evidence="1 2" key="1">
    <citation type="submission" date="2019-03" db="EMBL/GenBank/DDBJ databases">
        <title>Freshwater and sediment microbial communities from various areas in North America, analyzing microbe dynamics in response to fracking.</title>
        <authorList>
            <person name="Lamendella R."/>
        </authorList>
    </citation>
    <scope>NUCLEOTIDE SEQUENCE [LARGE SCALE GENOMIC DNA]</scope>
    <source>
        <strain evidence="1 2">175.2</strain>
    </source>
</reference>
<evidence type="ECO:0000313" key="1">
    <source>
        <dbReference type="EMBL" id="TCT45101.1"/>
    </source>
</evidence>